<evidence type="ECO:0000256" key="1">
    <source>
        <dbReference type="ARBA" id="ARBA00022490"/>
    </source>
</evidence>
<accession>A0A517W1Z0</accession>
<dbReference type="PROSITE" id="PS00041">
    <property type="entry name" value="HTH_ARAC_FAMILY_1"/>
    <property type="match status" value="1"/>
</dbReference>
<evidence type="ECO:0000313" key="7">
    <source>
        <dbReference type="EMBL" id="QDT99268.1"/>
    </source>
</evidence>
<dbReference type="EMBL" id="CP037920">
    <property type="protein sequence ID" value="QDT99268.1"/>
    <property type="molecule type" value="Genomic_DNA"/>
</dbReference>
<evidence type="ECO:0000259" key="6">
    <source>
        <dbReference type="PROSITE" id="PS01124"/>
    </source>
</evidence>
<dbReference type="SUPFAM" id="SSF46689">
    <property type="entry name" value="Homeodomain-like"/>
    <property type="match status" value="2"/>
</dbReference>
<dbReference type="AlphaFoldDB" id="A0A517W1Z0"/>
<keyword evidence="3" id="KW-0238">DNA-binding</keyword>
<dbReference type="Pfam" id="PF02311">
    <property type="entry name" value="AraC_binding"/>
    <property type="match status" value="1"/>
</dbReference>
<dbReference type="Proteomes" id="UP000318704">
    <property type="component" value="Chromosome"/>
</dbReference>
<keyword evidence="2" id="KW-0805">Transcription regulation</keyword>
<keyword evidence="4" id="KW-0010">Activator</keyword>
<dbReference type="InterPro" id="IPR003313">
    <property type="entry name" value="AraC-bd"/>
</dbReference>
<gene>
    <name evidence="7" type="primary">rhaS_2</name>
    <name evidence="7" type="ORF">V144x_47790</name>
</gene>
<dbReference type="SMART" id="SM00342">
    <property type="entry name" value="HTH_ARAC"/>
    <property type="match status" value="1"/>
</dbReference>
<dbReference type="InterPro" id="IPR050204">
    <property type="entry name" value="AraC_XylS_family_regulators"/>
</dbReference>
<dbReference type="GO" id="GO:0043565">
    <property type="term" value="F:sequence-specific DNA binding"/>
    <property type="evidence" value="ECO:0007669"/>
    <property type="project" value="InterPro"/>
</dbReference>
<dbReference type="InterPro" id="IPR018062">
    <property type="entry name" value="HTH_AraC-typ_CS"/>
</dbReference>
<proteinExistence type="predicted"/>
<dbReference type="PANTHER" id="PTHR46796:SF13">
    <property type="entry name" value="HTH-TYPE TRANSCRIPTIONAL ACTIVATOR RHAS"/>
    <property type="match status" value="1"/>
</dbReference>
<protein>
    <submittedName>
        <fullName evidence="7">HTH-type transcriptional activator RhaS</fullName>
    </submittedName>
</protein>
<evidence type="ECO:0000256" key="3">
    <source>
        <dbReference type="ARBA" id="ARBA00023125"/>
    </source>
</evidence>
<dbReference type="KEGG" id="gaw:V144x_47790"/>
<dbReference type="InterPro" id="IPR020449">
    <property type="entry name" value="Tscrpt_reg_AraC-type_HTH"/>
</dbReference>
<name>A0A517W1Z0_9PLAN</name>
<dbReference type="SUPFAM" id="SSF51215">
    <property type="entry name" value="Regulatory protein AraC"/>
    <property type="match status" value="1"/>
</dbReference>
<dbReference type="InterPro" id="IPR037923">
    <property type="entry name" value="HTH-like"/>
</dbReference>
<dbReference type="InterPro" id="IPR009057">
    <property type="entry name" value="Homeodomain-like_sf"/>
</dbReference>
<reference evidence="7 8" key="1">
    <citation type="submission" date="2019-03" db="EMBL/GenBank/DDBJ databases">
        <title>Deep-cultivation of Planctomycetes and their phenomic and genomic characterization uncovers novel biology.</title>
        <authorList>
            <person name="Wiegand S."/>
            <person name="Jogler M."/>
            <person name="Boedeker C."/>
            <person name="Pinto D."/>
            <person name="Vollmers J."/>
            <person name="Rivas-Marin E."/>
            <person name="Kohn T."/>
            <person name="Peeters S.H."/>
            <person name="Heuer A."/>
            <person name="Rast P."/>
            <person name="Oberbeckmann S."/>
            <person name="Bunk B."/>
            <person name="Jeske O."/>
            <person name="Meyerdierks A."/>
            <person name="Storesund J.E."/>
            <person name="Kallscheuer N."/>
            <person name="Luecker S."/>
            <person name="Lage O.M."/>
            <person name="Pohl T."/>
            <person name="Merkel B.J."/>
            <person name="Hornburger P."/>
            <person name="Mueller R.-W."/>
            <person name="Bruemmer F."/>
            <person name="Labrenz M."/>
            <person name="Spormann A.M."/>
            <person name="Op den Camp H."/>
            <person name="Overmann J."/>
            <person name="Amann R."/>
            <person name="Jetten M.S.M."/>
            <person name="Mascher T."/>
            <person name="Medema M.H."/>
            <person name="Devos D.P."/>
            <person name="Kaster A.-K."/>
            <person name="Ovreas L."/>
            <person name="Rohde M."/>
            <person name="Galperin M.Y."/>
            <person name="Jogler C."/>
        </authorList>
    </citation>
    <scope>NUCLEOTIDE SEQUENCE [LARGE SCALE GENOMIC DNA]</scope>
    <source>
        <strain evidence="7 8">V144</strain>
    </source>
</reference>
<dbReference type="Gene3D" id="2.60.120.10">
    <property type="entry name" value="Jelly Rolls"/>
    <property type="match status" value="1"/>
</dbReference>
<dbReference type="Gene3D" id="1.10.10.60">
    <property type="entry name" value="Homeodomain-like"/>
    <property type="match status" value="2"/>
</dbReference>
<keyword evidence="1" id="KW-0963">Cytoplasm</keyword>
<dbReference type="InterPro" id="IPR014710">
    <property type="entry name" value="RmlC-like_jellyroll"/>
</dbReference>
<evidence type="ECO:0000256" key="2">
    <source>
        <dbReference type="ARBA" id="ARBA00023015"/>
    </source>
</evidence>
<evidence type="ECO:0000256" key="5">
    <source>
        <dbReference type="ARBA" id="ARBA00023163"/>
    </source>
</evidence>
<keyword evidence="5" id="KW-0804">Transcription</keyword>
<evidence type="ECO:0000256" key="4">
    <source>
        <dbReference type="ARBA" id="ARBA00023159"/>
    </source>
</evidence>
<organism evidence="7 8">
    <name type="scientific">Gimesia aquarii</name>
    <dbReference type="NCBI Taxonomy" id="2527964"/>
    <lineage>
        <taxon>Bacteria</taxon>
        <taxon>Pseudomonadati</taxon>
        <taxon>Planctomycetota</taxon>
        <taxon>Planctomycetia</taxon>
        <taxon>Planctomycetales</taxon>
        <taxon>Planctomycetaceae</taxon>
        <taxon>Gimesia</taxon>
    </lineage>
</organism>
<sequence>MLRVMAVSRLKTQNIALNTQDFDLQLGTSRLNLNPEFPLNVYLDGHRDDKPVTELHVHDGLELGYCTSGSGTFYVGNKILPFHAGDMTVITSHEYHRCHSTPGTTSQWVWFFLDPIRLLIPHAACEFVWESERFCGAPFMNVIPNGENSSLHDLMKMLIDEAKQEDEYRNSNLRSLLLLLINELHRRFPRRGTKDQTTPDATGLSRIVPALNMIAQHFHEPLTVTELAAACDLSVRSLQAHFAAQMGMTPQRYLMKSRVQAAAAMLHNHQNRITEVALSSGFNSLSAFNRAFRKIYSMNPREYRKQQRT</sequence>
<dbReference type="PRINTS" id="PR00032">
    <property type="entry name" value="HTHARAC"/>
</dbReference>
<dbReference type="InterPro" id="IPR018060">
    <property type="entry name" value="HTH_AraC"/>
</dbReference>
<dbReference type="PROSITE" id="PS01124">
    <property type="entry name" value="HTH_ARAC_FAMILY_2"/>
    <property type="match status" value="1"/>
</dbReference>
<dbReference type="Pfam" id="PF12833">
    <property type="entry name" value="HTH_18"/>
    <property type="match status" value="1"/>
</dbReference>
<evidence type="ECO:0000313" key="8">
    <source>
        <dbReference type="Proteomes" id="UP000318704"/>
    </source>
</evidence>
<dbReference type="PANTHER" id="PTHR46796">
    <property type="entry name" value="HTH-TYPE TRANSCRIPTIONAL ACTIVATOR RHAS-RELATED"/>
    <property type="match status" value="1"/>
</dbReference>
<feature type="domain" description="HTH araC/xylS-type" evidence="6">
    <location>
        <begin position="208"/>
        <end position="306"/>
    </location>
</feature>
<dbReference type="GO" id="GO:0003700">
    <property type="term" value="F:DNA-binding transcription factor activity"/>
    <property type="evidence" value="ECO:0007669"/>
    <property type="project" value="InterPro"/>
</dbReference>